<dbReference type="FunFam" id="3.10.20.90:FF:000225">
    <property type="entry name" value="Auxin-responsive protein"/>
    <property type="match status" value="1"/>
</dbReference>
<keyword evidence="5 10" id="KW-0678">Repressor</keyword>
<organism evidence="13 14">
    <name type="scientific">Miscanthus lutarioriparius</name>
    <dbReference type="NCBI Taxonomy" id="422564"/>
    <lineage>
        <taxon>Eukaryota</taxon>
        <taxon>Viridiplantae</taxon>
        <taxon>Streptophyta</taxon>
        <taxon>Embryophyta</taxon>
        <taxon>Tracheophyta</taxon>
        <taxon>Spermatophyta</taxon>
        <taxon>Magnoliopsida</taxon>
        <taxon>Liliopsida</taxon>
        <taxon>Poales</taxon>
        <taxon>Poaceae</taxon>
        <taxon>PACMAD clade</taxon>
        <taxon>Panicoideae</taxon>
        <taxon>Andropogonodae</taxon>
        <taxon>Andropogoneae</taxon>
        <taxon>Saccharinae</taxon>
        <taxon>Miscanthus</taxon>
    </lineage>
</organism>
<dbReference type="Proteomes" id="UP000604825">
    <property type="component" value="Unassembled WGS sequence"/>
</dbReference>
<evidence type="ECO:0000313" key="13">
    <source>
        <dbReference type="EMBL" id="CAD6271523.1"/>
    </source>
</evidence>
<keyword evidence="6 10" id="KW-0805">Transcription regulation</keyword>
<dbReference type="GO" id="GO:0006355">
    <property type="term" value="P:regulation of DNA-templated transcription"/>
    <property type="evidence" value="ECO:0007669"/>
    <property type="project" value="InterPro"/>
</dbReference>
<evidence type="ECO:0000256" key="11">
    <source>
        <dbReference type="SAM" id="MobiDB-lite"/>
    </source>
</evidence>
<gene>
    <name evidence="13" type="ORF">NCGR_LOCUS54809</name>
</gene>
<evidence type="ECO:0000313" key="14">
    <source>
        <dbReference type="Proteomes" id="UP000604825"/>
    </source>
</evidence>
<feature type="domain" description="PB1" evidence="12">
    <location>
        <begin position="227"/>
        <end position="332"/>
    </location>
</feature>
<comment type="function">
    <text evidence="1 10">Aux/IAA proteins are short-lived transcriptional factors that function as repressors of early auxin response genes at low auxin concentrations.</text>
</comment>
<keyword evidence="8 10" id="KW-0539">Nucleus</keyword>
<evidence type="ECO:0000256" key="7">
    <source>
        <dbReference type="ARBA" id="ARBA00023163"/>
    </source>
</evidence>
<evidence type="ECO:0000256" key="2">
    <source>
        <dbReference type="ARBA" id="ARBA00004123"/>
    </source>
</evidence>
<feature type="region of interest" description="Disordered" evidence="11">
    <location>
        <begin position="147"/>
        <end position="177"/>
    </location>
</feature>
<dbReference type="PANTHER" id="PTHR31734">
    <property type="entry name" value="AUXIN-RESPONSIVE PROTEIN IAA17"/>
    <property type="match status" value="1"/>
</dbReference>
<dbReference type="PANTHER" id="PTHR31734:SF237">
    <property type="entry name" value="AUXIN-RESPONSIVE PROTEIN IAA18"/>
    <property type="match status" value="1"/>
</dbReference>
<name>A0A811RM24_9POAL</name>
<dbReference type="GO" id="GO:0005634">
    <property type="term" value="C:nucleus"/>
    <property type="evidence" value="ECO:0007669"/>
    <property type="project" value="UniProtKB-SubCell"/>
</dbReference>
<evidence type="ECO:0000256" key="4">
    <source>
        <dbReference type="ARBA" id="ARBA00011726"/>
    </source>
</evidence>
<dbReference type="InterPro" id="IPR033389">
    <property type="entry name" value="AUX/IAA_dom"/>
</dbReference>
<evidence type="ECO:0000256" key="5">
    <source>
        <dbReference type="ARBA" id="ARBA00022491"/>
    </source>
</evidence>
<dbReference type="PROSITE" id="PS51745">
    <property type="entry name" value="PB1"/>
    <property type="match status" value="1"/>
</dbReference>
<evidence type="ECO:0000259" key="12">
    <source>
        <dbReference type="PROSITE" id="PS51745"/>
    </source>
</evidence>
<comment type="similarity">
    <text evidence="3 10">Belongs to the Aux/IAA family.</text>
</comment>
<evidence type="ECO:0000256" key="10">
    <source>
        <dbReference type="RuleBase" id="RU004549"/>
    </source>
</evidence>
<accession>A0A811RM24</accession>
<dbReference type="GO" id="GO:0009734">
    <property type="term" value="P:auxin-activated signaling pathway"/>
    <property type="evidence" value="ECO:0007669"/>
    <property type="project" value="UniProtKB-UniRule"/>
</dbReference>
<dbReference type="EMBL" id="CAJGYO010000016">
    <property type="protein sequence ID" value="CAD6271523.1"/>
    <property type="molecule type" value="Genomic_DNA"/>
</dbReference>
<sequence>MEESSGERAPSTPQLLNLIRDEREWKVIREAEDGGGSSTTTSPDAEEDDYKLELKLGLPGAQDDERTARPGEEMEQQQEGCTALSLGSGCFPSHSKLATSTGATTTGAKRGFLATVGAKAEGCKQRQEDREECGNELLTLGGENMAGERKKGCCPPSSSHGSAAAGPVHSSSSSNPHLTRGAVLPVVGWPPVRSFRRNLTNASSFKQSPEQQNDEACDKAKQTCKRSPLIKINMDGIPIGRKINLSAYDNYQKLSSAVEDLFCGFLEAAQKDLACSGVGKQGAEEKIFSGLLDGTGEYTLICEDSEGDRTLVGDLPWNVFVSTTKRLRVTKSSELPHGLIKTVSERADN</sequence>
<evidence type="ECO:0000256" key="9">
    <source>
        <dbReference type="ARBA" id="ARBA00023294"/>
    </source>
</evidence>
<evidence type="ECO:0000256" key="6">
    <source>
        <dbReference type="ARBA" id="ARBA00023015"/>
    </source>
</evidence>
<proteinExistence type="inferred from homology"/>
<comment type="subcellular location">
    <subcellularLocation>
        <location evidence="2 10">Nucleus</location>
    </subcellularLocation>
</comment>
<feature type="compositionally biased region" description="Basic and acidic residues" evidence="11">
    <location>
        <begin position="63"/>
        <end position="72"/>
    </location>
</feature>
<protein>
    <recommendedName>
        <fullName evidence="10">Auxin-responsive protein</fullName>
    </recommendedName>
</protein>
<dbReference type="SUPFAM" id="SSF54277">
    <property type="entry name" value="CAD &amp; PB1 domains"/>
    <property type="match status" value="1"/>
</dbReference>
<keyword evidence="14" id="KW-1185">Reference proteome</keyword>
<comment type="caution">
    <text evidence="13">The sequence shown here is derived from an EMBL/GenBank/DDBJ whole genome shotgun (WGS) entry which is preliminary data.</text>
</comment>
<reference evidence="13" key="1">
    <citation type="submission" date="2020-10" db="EMBL/GenBank/DDBJ databases">
        <authorList>
            <person name="Han B."/>
            <person name="Lu T."/>
            <person name="Zhao Q."/>
            <person name="Huang X."/>
            <person name="Zhao Y."/>
        </authorList>
    </citation>
    <scope>NUCLEOTIDE SEQUENCE</scope>
</reference>
<comment type="subunit">
    <text evidence="4 10">Homodimers and heterodimers.</text>
</comment>
<feature type="compositionally biased region" description="Low complexity" evidence="11">
    <location>
        <begin position="155"/>
        <end position="174"/>
    </location>
</feature>
<dbReference type="Pfam" id="PF02309">
    <property type="entry name" value="AUX_IAA"/>
    <property type="match status" value="1"/>
</dbReference>
<evidence type="ECO:0000256" key="3">
    <source>
        <dbReference type="ARBA" id="ARBA00006728"/>
    </source>
</evidence>
<dbReference type="AlphaFoldDB" id="A0A811RM24"/>
<feature type="region of interest" description="Disordered" evidence="11">
    <location>
        <begin position="29"/>
        <end position="81"/>
    </location>
</feature>
<evidence type="ECO:0000256" key="8">
    <source>
        <dbReference type="ARBA" id="ARBA00023242"/>
    </source>
</evidence>
<evidence type="ECO:0000256" key="1">
    <source>
        <dbReference type="ARBA" id="ARBA00002159"/>
    </source>
</evidence>
<keyword evidence="7 10" id="KW-0804">Transcription</keyword>
<dbReference type="Gene3D" id="3.10.20.90">
    <property type="entry name" value="Phosphatidylinositol 3-kinase Catalytic Subunit, Chain A, domain 1"/>
    <property type="match status" value="1"/>
</dbReference>
<keyword evidence="9 10" id="KW-0927">Auxin signaling pathway</keyword>
<dbReference type="OrthoDB" id="615826at2759"/>
<dbReference type="InterPro" id="IPR053793">
    <property type="entry name" value="PB1-like"/>
</dbReference>
<dbReference type="InterPro" id="IPR003311">
    <property type="entry name" value="AUX_IAA"/>
</dbReference>